<gene>
    <name evidence="2" type="ordered locus">FRAAL3065</name>
</gene>
<sequence>MPARPAVNFAAGHGPAANAARGCAAGRLPVVHLGQAAGIQTPHADHPARRPPRPPGDQPAAAPRGVVATRAHHVEAPMSPNGSRPGARRMRRSWVRAPPAPPRSVSSF</sequence>
<keyword evidence="3" id="KW-1185">Reference proteome</keyword>
<evidence type="ECO:0000313" key="2">
    <source>
        <dbReference type="EMBL" id="CAJ61709.1"/>
    </source>
</evidence>
<protein>
    <submittedName>
        <fullName evidence="2">Uncharacterized protein</fullName>
    </submittedName>
</protein>
<dbReference type="HOGENOM" id="CLU_2193119_0_0_11"/>
<dbReference type="KEGG" id="fal:FRAAL3065"/>
<name>Q0RL96_FRAAA</name>
<reference evidence="2 3" key="1">
    <citation type="journal article" date="2007" name="Genome Res.">
        <title>Genome characteristics of facultatively symbiotic Frankia sp. strains reflect host range and host plant biogeography.</title>
        <authorList>
            <person name="Normand P."/>
            <person name="Lapierre P."/>
            <person name="Tisa L.S."/>
            <person name="Gogarten J.P."/>
            <person name="Alloisio N."/>
            <person name="Bagnarol E."/>
            <person name="Bassi C.A."/>
            <person name="Berry A.M."/>
            <person name="Bickhart D.M."/>
            <person name="Choisne N."/>
            <person name="Couloux A."/>
            <person name="Cournoyer B."/>
            <person name="Cruveiller S."/>
            <person name="Daubin V."/>
            <person name="Demange N."/>
            <person name="Francino M.P."/>
            <person name="Goltsman E."/>
            <person name="Huang Y."/>
            <person name="Kopp O.R."/>
            <person name="Labarre L."/>
            <person name="Lapidus A."/>
            <person name="Lavire C."/>
            <person name="Marechal J."/>
            <person name="Martinez M."/>
            <person name="Mastronunzio J.E."/>
            <person name="Mullin B.C."/>
            <person name="Niemann J."/>
            <person name="Pujic P."/>
            <person name="Rawnsley T."/>
            <person name="Rouy Z."/>
            <person name="Schenowitz C."/>
            <person name="Sellstedt A."/>
            <person name="Tavares F."/>
            <person name="Tomkins J.P."/>
            <person name="Vallenet D."/>
            <person name="Valverde C."/>
            <person name="Wall L.G."/>
            <person name="Wang Y."/>
            <person name="Medigue C."/>
            <person name="Benson D.R."/>
        </authorList>
    </citation>
    <scope>NUCLEOTIDE SEQUENCE [LARGE SCALE GENOMIC DNA]</scope>
    <source>
        <strain evidence="3">DSM 45986 / CECT 9034 / ACN14a</strain>
    </source>
</reference>
<evidence type="ECO:0000313" key="3">
    <source>
        <dbReference type="Proteomes" id="UP000000657"/>
    </source>
</evidence>
<dbReference type="Proteomes" id="UP000000657">
    <property type="component" value="Chromosome"/>
</dbReference>
<organism evidence="2 3">
    <name type="scientific">Frankia alni (strain DSM 45986 / CECT 9034 / ACN14a)</name>
    <dbReference type="NCBI Taxonomy" id="326424"/>
    <lineage>
        <taxon>Bacteria</taxon>
        <taxon>Bacillati</taxon>
        <taxon>Actinomycetota</taxon>
        <taxon>Actinomycetes</taxon>
        <taxon>Frankiales</taxon>
        <taxon>Frankiaceae</taxon>
        <taxon>Frankia</taxon>
    </lineage>
</organism>
<dbReference type="STRING" id="326424.FRAAL3065"/>
<feature type="region of interest" description="Disordered" evidence="1">
    <location>
        <begin position="34"/>
        <end position="108"/>
    </location>
</feature>
<dbReference type="AlphaFoldDB" id="Q0RL96"/>
<dbReference type="EMBL" id="CT573213">
    <property type="protein sequence ID" value="CAJ61709.1"/>
    <property type="molecule type" value="Genomic_DNA"/>
</dbReference>
<accession>Q0RL96</accession>
<proteinExistence type="predicted"/>
<evidence type="ECO:0000256" key="1">
    <source>
        <dbReference type="SAM" id="MobiDB-lite"/>
    </source>
</evidence>